<dbReference type="InterPro" id="IPR001584">
    <property type="entry name" value="Integrase_cat-core"/>
</dbReference>
<organism evidence="2">
    <name type="scientific">Tanacetum cinerariifolium</name>
    <name type="common">Dalmatian daisy</name>
    <name type="synonym">Chrysanthemum cinerariifolium</name>
    <dbReference type="NCBI Taxonomy" id="118510"/>
    <lineage>
        <taxon>Eukaryota</taxon>
        <taxon>Viridiplantae</taxon>
        <taxon>Streptophyta</taxon>
        <taxon>Embryophyta</taxon>
        <taxon>Tracheophyta</taxon>
        <taxon>Spermatophyta</taxon>
        <taxon>Magnoliopsida</taxon>
        <taxon>eudicotyledons</taxon>
        <taxon>Gunneridae</taxon>
        <taxon>Pentapetalae</taxon>
        <taxon>asterids</taxon>
        <taxon>campanulids</taxon>
        <taxon>Asterales</taxon>
        <taxon>Asteraceae</taxon>
        <taxon>Asteroideae</taxon>
        <taxon>Anthemideae</taxon>
        <taxon>Anthemidinae</taxon>
        <taxon>Tanacetum</taxon>
    </lineage>
</organism>
<dbReference type="PANTHER" id="PTHR11439:SF442">
    <property type="entry name" value="CYSTEINE-RICH RLK (RECEPTOR-LIKE PROTEIN KINASE) 8"/>
    <property type="match status" value="1"/>
</dbReference>
<comment type="caution">
    <text evidence="2">The sequence shown here is derived from an EMBL/GenBank/DDBJ whole genome shotgun (WGS) entry which is preliminary data.</text>
</comment>
<name>A0A6L2LQZ3_TANCI</name>
<protein>
    <submittedName>
        <fullName evidence="2">Retrovirus-related Pol polyprotein from transposon TNT 1-94</fullName>
    </submittedName>
</protein>
<dbReference type="Pfam" id="PF25597">
    <property type="entry name" value="SH3_retrovirus"/>
    <property type="match status" value="1"/>
</dbReference>
<dbReference type="InterPro" id="IPR036397">
    <property type="entry name" value="RNaseH_sf"/>
</dbReference>
<feature type="domain" description="Integrase catalytic" evidence="1">
    <location>
        <begin position="242"/>
        <end position="374"/>
    </location>
</feature>
<dbReference type="InterPro" id="IPR057670">
    <property type="entry name" value="SH3_retrovirus"/>
</dbReference>
<dbReference type="GO" id="GO:0003676">
    <property type="term" value="F:nucleic acid binding"/>
    <property type="evidence" value="ECO:0007669"/>
    <property type="project" value="InterPro"/>
</dbReference>
<gene>
    <name evidence="2" type="ORF">Tci_035638</name>
</gene>
<evidence type="ECO:0000259" key="1">
    <source>
        <dbReference type="PROSITE" id="PS50994"/>
    </source>
</evidence>
<dbReference type="PROSITE" id="PS50994">
    <property type="entry name" value="INTEGRASE"/>
    <property type="match status" value="1"/>
</dbReference>
<dbReference type="Pfam" id="PF07727">
    <property type="entry name" value="RVT_2"/>
    <property type="match status" value="1"/>
</dbReference>
<dbReference type="SUPFAM" id="SSF53098">
    <property type="entry name" value="Ribonuclease H-like"/>
    <property type="match status" value="1"/>
</dbReference>
<proteinExistence type="predicted"/>
<dbReference type="Gene3D" id="3.30.420.10">
    <property type="entry name" value="Ribonuclease H-like superfamily/Ribonuclease H"/>
    <property type="match status" value="1"/>
</dbReference>
<dbReference type="AlphaFoldDB" id="A0A6L2LQZ3"/>
<dbReference type="PANTHER" id="PTHR11439">
    <property type="entry name" value="GAG-POL-RELATED RETROTRANSPOSON"/>
    <property type="match status" value="1"/>
</dbReference>
<sequence length="791" mass="90708">MSCLPDDIRESVISCVSMKGTWTDLVHSFEGPSNTKENRMMNLKLEYQTFRAKSTKSLSQTYTCYMTVLNELANDGVNLSKHEINVGFVKSLPEKWLTFSYGLRNANHTQTLDLADIYERFVYEDNLIQRSQTNLKFQKDYKAEYKKMKAKLALLEASPPSPQKPKNKGLVAKIFDWDEEEVSVDEEVTQVKVLMALADDELTVGKSHARNGSTIELHSKLNKTSPSGSVCIFFLWTCLDQKKSQAPKMIMSFIRMVENQHDIKAKQIRTDNRIEFRNHELGSFCDDKGIFQNFSSPYTLKQNGVSKRKNRTLVEATRTMLNGSDYLGKFDAKADDGYFLGYSSVTKAFRVYNTRRQQIEETYHVTFDESMEAIRFTNTSVNEIGIDDSSRYPLESNLPQCMATKLTAASASEYLFADFLSEIEPKKVSEALKHPRWIAAMQEELNQFYRNKVWTLVLLPYRKITIGSKWVFRNKKDKHATTTKNKARLVAQGYSQEKGIDYDETFAPVAKMEAIRIFLSFTTYMNFKVYQMDVKSALLNGKLKEKVYVKYPSRFESNEFPNYVCKLDKALYGLKQAPKACSSVKTPMVPPNNLVLCARYQSAPKESHLTAMKRILMYLKGTLTLGLYYLKCSNLDLKGYSDLDYFGCNMDKKSTPGACQILDRKLACWSAKKQQSVVMSLAKAEYVATAGCCASIPWMKIQLSDYDIHYKIVPMFCDKTSTIAISNNLVLHSRTKHIDIRYHFIRDHILKGDIELHFILTEHQLADIFTKPLDELTLTRLKVELGMLNID</sequence>
<dbReference type="CDD" id="cd09272">
    <property type="entry name" value="RNase_HI_RT_Ty1"/>
    <property type="match status" value="1"/>
</dbReference>
<dbReference type="InterPro" id="IPR012337">
    <property type="entry name" value="RNaseH-like_sf"/>
</dbReference>
<evidence type="ECO:0000313" key="2">
    <source>
        <dbReference type="EMBL" id="GEU63660.1"/>
    </source>
</evidence>
<dbReference type="EMBL" id="BKCJ010004887">
    <property type="protein sequence ID" value="GEU63660.1"/>
    <property type="molecule type" value="Genomic_DNA"/>
</dbReference>
<accession>A0A6L2LQZ3</accession>
<reference evidence="2" key="1">
    <citation type="journal article" date="2019" name="Sci. Rep.">
        <title>Draft genome of Tanacetum cinerariifolium, the natural source of mosquito coil.</title>
        <authorList>
            <person name="Yamashiro T."/>
            <person name="Shiraishi A."/>
            <person name="Satake H."/>
            <person name="Nakayama K."/>
        </authorList>
    </citation>
    <scope>NUCLEOTIDE SEQUENCE</scope>
</reference>
<dbReference type="SUPFAM" id="SSF56672">
    <property type="entry name" value="DNA/RNA polymerases"/>
    <property type="match status" value="1"/>
</dbReference>
<dbReference type="InterPro" id="IPR043502">
    <property type="entry name" value="DNA/RNA_pol_sf"/>
</dbReference>
<dbReference type="Pfam" id="PF14223">
    <property type="entry name" value="Retrotran_gag_2"/>
    <property type="match status" value="1"/>
</dbReference>
<dbReference type="GO" id="GO:0015074">
    <property type="term" value="P:DNA integration"/>
    <property type="evidence" value="ECO:0007669"/>
    <property type="project" value="InterPro"/>
</dbReference>
<dbReference type="InterPro" id="IPR013103">
    <property type="entry name" value="RVT_2"/>
</dbReference>